<feature type="chain" id="PRO_5043685351" description="Ig-like domain-containing protein" evidence="1">
    <location>
        <begin position="30"/>
        <end position="164"/>
    </location>
</feature>
<dbReference type="PANTHER" id="PTHR23279:SF36">
    <property type="entry name" value="DEFECTIVE PROBOSCIS EXTENSION RESPONSE 9, ISOFORM A"/>
    <property type="match status" value="1"/>
</dbReference>
<proteinExistence type="predicted"/>
<dbReference type="InterPro" id="IPR013783">
    <property type="entry name" value="Ig-like_fold"/>
</dbReference>
<dbReference type="SUPFAM" id="SSF48726">
    <property type="entry name" value="Immunoglobulin"/>
    <property type="match status" value="1"/>
</dbReference>
<dbReference type="GO" id="GO:0050808">
    <property type="term" value="P:synapse organization"/>
    <property type="evidence" value="ECO:0007669"/>
    <property type="project" value="TreeGrafter"/>
</dbReference>
<dbReference type="Pfam" id="PF07686">
    <property type="entry name" value="V-set"/>
    <property type="match status" value="1"/>
</dbReference>
<protein>
    <recommendedName>
        <fullName evidence="2">Ig-like domain-containing protein</fullName>
    </recommendedName>
</protein>
<dbReference type="PANTHER" id="PTHR23279">
    <property type="entry name" value="DEFECTIVE PROBOSCIS EXTENSION RESPONSE DPR -RELATED"/>
    <property type="match status" value="1"/>
</dbReference>
<dbReference type="EMBL" id="CAXKWB010009179">
    <property type="protein sequence ID" value="CAL4093770.1"/>
    <property type="molecule type" value="Genomic_DNA"/>
</dbReference>
<dbReference type="Proteomes" id="UP001497623">
    <property type="component" value="Unassembled WGS sequence"/>
</dbReference>
<dbReference type="InterPro" id="IPR037448">
    <property type="entry name" value="Zig-8"/>
</dbReference>
<evidence type="ECO:0000313" key="4">
    <source>
        <dbReference type="Proteomes" id="UP001497623"/>
    </source>
</evidence>
<evidence type="ECO:0000259" key="2">
    <source>
        <dbReference type="PROSITE" id="PS50835"/>
    </source>
</evidence>
<feature type="non-terminal residue" evidence="3">
    <location>
        <position position="164"/>
    </location>
</feature>
<dbReference type="InterPro" id="IPR007110">
    <property type="entry name" value="Ig-like_dom"/>
</dbReference>
<feature type="signal peptide" evidence="1">
    <location>
        <begin position="1"/>
        <end position="29"/>
    </location>
</feature>
<evidence type="ECO:0000313" key="3">
    <source>
        <dbReference type="EMBL" id="CAL4093770.1"/>
    </source>
</evidence>
<keyword evidence="4" id="KW-1185">Reference proteome</keyword>
<sequence>MAKHIFLCRQVYMEILIIFVAVLLQEGEGVPGRWNEEDWFEEDYSEMGKQKEKYETQNQEIDCPYCPYFLSTSTTVTTSRGIRANLTCGVQNVGDRKVSWIRRRDLHVLSVGGLTYTNDKRFVAAHVPGTPYWTLLLHRPTPRDSGVYECQVATMPKISRKFEL</sequence>
<dbReference type="Gene3D" id="2.60.40.10">
    <property type="entry name" value="Immunoglobulins"/>
    <property type="match status" value="1"/>
</dbReference>
<comment type="caution">
    <text evidence="3">The sequence shown here is derived from an EMBL/GenBank/DDBJ whole genome shotgun (WGS) entry which is preliminary data.</text>
</comment>
<dbReference type="PROSITE" id="PS50835">
    <property type="entry name" value="IG_LIKE"/>
    <property type="match status" value="1"/>
</dbReference>
<name>A0AAV2QMR1_MEGNR</name>
<dbReference type="InterPro" id="IPR013106">
    <property type="entry name" value="Ig_V-set"/>
</dbReference>
<evidence type="ECO:0000256" key="1">
    <source>
        <dbReference type="SAM" id="SignalP"/>
    </source>
</evidence>
<dbReference type="CDD" id="cd00096">
    <property type="entry name" value="Ig"/>
    <property type="match status" value="1"/>
</dbReference>
<dbReference type="InterPro" id="IPR036179">
    <property type="entry name" value="Ig-like_dom_sf"/>
</dbReference>
<accession>A0AAV2QMR1</accession>
<gene>
    <name evidence="3" type="ORF">MNOR_LOCUS14961</name>
</gene>
<dbReference type="GO" id="GO:0032589">
    <property type="term" value="C:neuron projection membrane"/>
    <property type="evidence" value="ECO:0007669"/>
    <property type="project" value="TreeGrafter"/>
</dbReference>
<dbReference type="AlphaFoldDB" id="A0AAV2QMR1"/>
<organism evidence="3 4">
    <name type="scientific">Meganyctiphanes norvegica</name>
    <name type="common">Northern krill</name>
    <name type="synonym">Thysanopoda norvegica</name>
    <dbReference type="NCBI Taxonomy" id="48144"/>
    <lineage>
        <taxon>Eukaryota</taxon>
        <taxon>Metazoa</taxon>
        <taxon>Ecdysozoa</taxon>
        <taxon>Arthropoda</taxon>
        <taxon>Crustacea</taxon>
        <taxon>Multicrustacea</taxon>
        <taxon>Malacostraca</taxon>
        <taxon>Eumalacostraca</taxon>
        <taxon>Eucarida</taxon>
        <taxon>Euphausiacea</taxon>
        <taxon>Euphausiidae</taxon>
        <taxon>Meganyctiphanes</taxon>
    </lineage>
</organism>
<keyword evidence="1" id="KW-0732">Signal</keyword>
<feature type="domain" description="Ig-like" evidence="2">
    <location>
        <begin position="67"/>
        <end position="163"/>
    </location>
</feature>
<reference evidence="3 4" key="1">
    <citation type="submission" date="2024-05" db="EMBL/GenBank/DDBJ databases">
        <authorList>
            <person name="Wallberg A."/>
        </authorList>
    </citation>
    <scope>NUCLEOTIDE SEQUENCE [LARGE SCALE GENOMIC DNA]</scope>
</reference>